<dbReference type="InterPro" id="IPR001594">
    <property type="entry name" value="Palmitoyltrfase_DHHC"/>
</dbReference>
<sequence>MQLGPLVVTGVCLLIAFIGLTSQFFVLWGFHGGWTLETLMVLGPFNILLALLCYNFYLACASDPGSVPMGYEPPTSEGKVLVIEVKKNTAGPRYCRTCKRFKPPRAHHCSTCQRCVLKMDHHCPWINNCVGYGNYGHFFRFIVYVDLACSYVLCALVARVWFVYDRRDDYNVYYTIMPQQTEVLFLIFNFILATVVLLLVGILTIYHAWLVWDNTTTIETMEISRIRKMVRRRIVGELQYPYDLGPVKNFKQILGPSVWRWLWPQPMPIDGGLTFPIAPHLNPPVYWPPLESTSYEVSTTCTNTGTSGDGHLGRAARSRQRRARLFAHTERNPESYALPTISSRVREQMVHVHVDEESPVSTRPYDSDEGSDVITDDYSVDTYDSDDEYDPAVASDEDDMALLNRQIDRLAESNGYHPLLQRHDSGLSAPGPSPSYPPPSHSSTIGPLLASPPRGQTEGEATIFMDGEPVPVQFTRGSLLDRLERKGQ</sequence>
<keyword evidence="8 10" id="KW-0012">Acyltransferase</keyword>
<dbReference type="GO" id="GO:0016020">
    <property type="term" value="C:membrane"/>
    <property type="evidence" value="ECO:0007669"/>
    <property type="project" value="UniProtKB-SubCell"/>
</dbReference>
<evidence type="ECO:0000256" key="9">
    <source>
        <dbReference type="ARBA" id="ARBA00048048"/>
    </source>
</evidence>
<dbReference type="PROSITE" id="PS50216">
    <property type="entry name" value="DHHC"/>
    <property type="match status" value="1"/>
</dbReference>
<keyword evidence="6" id="KW-0564">Palmitate</keyword>
<feature type="region of interest" description="Disordered" evidence="11">
    <location>
        <begin position="353"/>
        <end position="397"/>
    </location>
</feature>
<evidence type="ECO:0000259" key="12">
    <source>
        <dbReference type="Pfam" id="PF01529"/>
    </source>
</evidence>
<feature type="transmembrane region" description="Helical" evidence="10">
    <location>
        <begin position="6"/>
        <end position="27"/>
    </location>
</feature>
<evidence type="ECO:0000313" key="13">
    <source>
        <dbReference type="EMBL" id="KAJ1921434.1"/>
    </source>
</evidence>
<dbReference type="PANTHER" id="PTHR12246">
    <property type="entry name" value="PALMITOYLTRANSFERASE ZDHHC16"/>
    <property type="match status" value="1"/>
</dbReference>
<evidence type="ECO:0000256" key="8">
    <source>
        <dbReference type="ARBA" id="ARBA00023315"/>
    </source>
</evidence>
<name>A0A9W8DRA9_9FUNG</name>
<evidence type="ECO:0000256" key="5">
    <source>
        <dbReference type="ARBA" id="ARBA00023136"/>
    </source>
</evidence>
<dbReference type="Proteomes" id="UP001150569">
    <property type="component" value="Unassembled WGS sequence"/>
</dbReference>
<evidence type="ECO:0000256" key="6">
    <source>
        <dbReference type="ARBA" id="ARBA00023139"/>
    </source>
</evidence>
<comment type="subcellular location">
    <subcellularLocation>
        <location evidence="1">Membrane</location>
        <topology evidence="1">Multi-pass membrane protein</topology>
    </subcellularLocation>
</comment>
<proteinExistence type="inferred from homology"/>
<evidence type="ECO:0000256" key="11">
    <source>
        <dbReference type="SAM" id="MobiDB-lite"/>
    </source>
</evidence>
<dbReference type="InterPro" id="IPR039859">
    <property type="entry name" value="PFA4/ZDH16/20/ERF2-like"/>
</dbReference>
<feature type="compositionally biased region" description="Acidic residues" evidence="11">
    <location>
        <begin position="367"/>
        <end position="397"/>
    </location>
</feature>
<reference evidence="13" key="1">
    <citation type="submission" date="2022-07" db="EMBL/GenBank/DDBJ databases">
        <title>Phylogenomic reconstructions and comparative analyses of Kickxellomycotina fungi.</title>
        <authorList>
            <person name="Reynolds N.K."/>
            <person name="Stajich J.E."/>
            <person name="Barry K."/>
            <person name="Grigoriev I.V."/>
            <person name="Crous P."/>
            <person name="Smith M.E."/>
        </authorList>
    </citation>
    <scope>NUCLEOTIDE SEQUENCE</scope>
    <source>
        <strain evidence="13">RSA 861</strain>
    </source>
</reference>
<keyword evidence="7" id="KW-0449">Lipoprotein</keyword>
<evidence type="ECO:0000256" key="10">
    <source>
        <dbReference type="RuleBase" id="RU079119"/>
    </source>
</evidence>
<dbReference type="EMBL" id="JANBPT010000420">
    <property type="protein sequence ID" value="KAJ1921434.1"/>
    <property type="molecule type" value="Genomic_DNA"/>
</dbReference>
<keyword evidence="3 10" id="KW-0812">Transmembrane</keyword>
<evidence type="ECO:0000256" key="4">
    <source>
        <dbReference type="ARBA" id="ARBA00022989"/>
    </source>
</evidence>
<feature type="transmembrane region" description="Helical" evidence="10">
    <location>
        <begin position="141"/>
        <end position="162"/>
    </location>
</feature>
<feature type="domain" description="Palmitoyltransferase DHHC" evidence="12">
    <location>
        <begin position="91"/>
        <end position="222"/>
    </location>
</feature>
<gene>
    <name evidence="13" type="primary">PFA4_1</name>
    <name evidence="13" type="ORF">IWQ60_006778</name>
</gene>
<accession>A0A9W8DRA9</accession>
<evidence type="ECO:0000313" key="14">
    <source>
        <dbReference type="Proteomes" id="UP001150569"/>
    </source>
</evidence>
<evidence type="ECO:0000256" key="7">
    <source>
        <dbReference type="ARBA" id="ARBA00023288"/>
    </source>
</evidence>
<dbReference type="AlphaFoldDB" id="A0A9W8DRA9"/>
<dbReference type="OrthoDB" id="331948at2759"/>
<evidence type="ECO:0000256" key="3">
    <source>
        <dbReference type="ARBA" id="ARBA00022692"/>
    </source>
</evidence>
<keyword evidence="5 10" id="KW-0472">Membrane</keyword>
<keyword evidence="2 10" id="KW-0808">Transferase</keyword>
<protein>
    <recommendedName>
        <fullName evidence="10">Palmitoyltransferase</fullName>
        <ecNumber evidence="10">2.3.1.225</ecNumber>
    </recommendedName>
</protein>
<dbReference type="GO" id="GO:0019706">
    <property type="term" value="F:protein-cysteine S-palmitoyltransferase activity"/>
    <property type="evidence" value="ECO:0007669"/>
    <property type="project" value="UniProtKB-EC"/>
</dbReference>
<feature type="transmembrane region" description="Helical" evidence="10">
    <location>
        <begin position="39"/>
        <end position="59"/>
    </location>
</feature>
<comment type="similarity">
    <text evidence="10">Belongs to the DHHC palmitoyltransferase family.</text>
</comment>
<evidence type="ECO:0000256" key="1">
    <source>
        <dbReference type="ARBA" id="ARBA00004141"/>
    </source>
</evidence>
<evidence type="ECO:0000256" key="2">
    <source>
        <dbReference type="ARBA" id="ARBA00022679"/>
    </source>
</evidence>
<feature type="compositionally biased region" description="Pro residues" evidence="11">
    <location>
        <begin position="431"/>
        <end position="440"/>
    </location>
</feature>
<dbReference type="Pfam" id="PF01529">
    <property type="entry name" value="DHHC"/>
    <property type="match status" value="1"/>
</dbReference>
<feature type="transmembrane region" description="Helical" evidence="10">
    <location>
        <begin position="183"/>
        <end position="212"/>
    </location>
</feature>
<dbReference type="EC" id="2.3.1.225" evidence="10"/>
<keyword evidence="14" id="KW-1185">Reference proteome</keyword>
<keyword evidence="4 10" id="KW-1133">Transmembrane helix</keyword>
<organism evidence="13 14">
    <name type="scientific">Tieghemiomyces parasiticus</name>
    <dbReference type="NCBI Taxonomy" id="78921"/>
    <lineage>
        <taxon>Eukaryota</taxon>
        <taxon>Fungi</taxon>
        <taxon>Fungi incertae sedis</taxon>
        <taxon>Zoopagomycota</taxon>
        <taxon>Kickxellomycotina</taxon>
        <taxon>Dimargaritomycetes</taxon>
        <taxon>Dimargaritales</taxon>
        <taxon>Dimargaritaceae</taxon>
        <taxon>Tieghemiomyces</taxon>
    </lineage>
</organism>
<feature type="region of interest" description="Disordered" evidence="11">
    <location>
        <begin position="419"/>
        <end position="470"/>
    </location>
</feature>
<comment type="domain">
    <text evidence="10">The DHHC domain is required for palmitoyltransferase activity.</text>
</comment>
<comment type="caution">
    <text evidence="13">The sequence shown here is derived from an EMBL/GenBank/DDBJ whole genome shotgun (WGS) entry which is preliminary data.</text>
</comment>
<comment type="catalytic activity">
    <reaction evidence="9 10">
        <text>L-cysteinyl-[protein] + hexadecanoyl-CoA = S-hexadecanoyl-L-cysteinyl-[protein] + CoA</text>
        <dbReference type="Rhea" id="RHEA:36683"/>
        <dbReference type="Rhea" id="RHEA-COMP:10131"/>
        <dbReference type="Rhea" id="RHEA-COMP:11032"/>
        <dbReference type="ChEBI" id="CHEBI:29950"/>
        <dbReference type="ChEBI" id="CHEBI:57287"/>
        <dbReference type="ChEBI" id="CHEBI:57379"/>
        <dbReference type="ChEBI" id="CHEBI:74151"/>
        <dbReference type="EC" id="2.3.1.225"/>
    </reaction>
</comment>